<keyword evidence="7 14" id="KW-0732">Signal</keyword>
<dbReference type="InterPro" id="IPR013780">
    <property type="entry name" value="Glyco_hydro_b"/>
</dbReference>
<organism evidence="16 17">
    <name type="scientific">Oculimacula yallundae</name>
    <dbReference type="NCBI Taxonomy" id="86028"/>
    <lineage>
        <taxon>Eukaryota</taxon>
        <taxon>Fungi</taxon>
        <taxon>Dikarya</taxon>
        <taxon>Ascomycota</taxon>
        <taxon>Pezizomycotina</taxon>
        <taxon>Leotiomycetes</taxon>
        <taxon>Helotiales</taxon>
        <taxon>Ploettnerulaceae</taxon>
        <taxon>Oculimacula</taxon>
    </lineage>
</organism>
<dbReference type="EMBL" id="JAZHXI010000006">
    <property type="protein sequence ID" value="KAL2070300.1"/>
    <property type="molecule type" value="Genomic_DNA"/>
</dbReference>
<evidence type="ECO:0000256" key="11">
    <source>
        <dbReference type="ARBA" id="ARBA00023295"/>
    </source>
</evidence>
<keyword evidence="6" id="KW-0964">Secreted</keyword>
<comment type="similarity">
    <text evidence="4 12">Belongs to the glycosyl hydrolase 27 family.</text>
</comment>
<comment type="catalytic activity">
    <reaction evidence="1 12">
        <text>Hydrolysis of terminal, non-reducing alpha-D-galactose residues in alpha-D-galactosides, including galactose oligosaccharides, galactomannans and galactolipids.</text>
        <dbReference type="EC" id="3.2.1.22"/>
    </reaction>
</comment>
<evidence type="ECO:0000256" key="13">
    <source>
        <dbReference type="SAM" id="MobiDB-lite"/>
    </source>
</evidence>
<feature type="chain" id="PRO_5046342823" description="Alpha-galactosidase" evidence="14">
    <location>
        <begin position="18"/>
        <end position="490"/>
    </location>
</feature>
<dbReference type="InterPro" id="IPR013785">
    <property type="entry name" value="Aldolase_TIM"/>
</dbReference>
<gene>
    <name evidence="16" type="ORF">VTL71DRAFT_13326</name>
</gene>
<evidence type="ECO:0000256" key="9">
    <source>
        <dbReference type="ARBA" id="ARBA00023157"/>
    </source>
</evidence>
<evidence type="ECO:0000256" key="4">
    <source>
        <dbReference type="ARBA" id="ARBA00009743"/>
    </source>
</evidence>
<comment type="caution">
    <text evidence="16">The sequence shown here is derived from an EMBL/GenBank/DDBJ whole genome shotgun (WGS) entry which is preliminary data.</text>
</comment>
<evidence type="ECO:0000313" key="16">
    <source>
        <dbReference type="EMBL" id="KAL2070300.1"/>
    </source>
</evidence>
<evidence type="ECO:0000259" key="15">
    <source>
        <dbReference type="Pfam" id="PF17801"/>
    </source>
</evidence>
<comment type="subcellular location">
    <subcellularLocation>
        <location evidence="3">Secreted</location>
    </subcellularLocation>
</comment>
<dbReference type="PROSITE" id="PS00512">
    <property type="entry name" value="ALPHA_GALACTOSIDASE"/>
    <property type="match status" value="1"/>
</dbReference>
<dbReference type="Pfam" id="PF17801">
    <property type="entry name" value="Melibiase_C"/>
    <property type="match status" value="1"/>
</dbReference>
<keyword evidence="8 12" id="KW-0378">Hydrolase</keyword>
<protein>
    <recommendedName>
        <fullName evidence="5 12">Alpha-galactosidase</fullName>
        <ecNumber evidence="5 12">3.2.1.22</ecNumber>
    </recommendedName>
    <alternativeName>
        <fullName evidence="12">Melibiase</fullName>
    </alternativeName>
</protein>
<evidence type="ECO:0000256" key="1">
    <source>
        <dbReference type="ARBA" id="ARBA00001255"/>
    </source>
</evidence>
<evidence type="ECO:0000313" key="17">
    <source>
        <dbReference type="Proteomes" id="UP001595075"/>
    </source>
</evidence>
<keyword evidence="9 12" id="KW-1015">Disulfide bond</keyword>
<keyword evidence="10" id="KW-0325">Glycoprotein</keyword>
<evidence type="ECO:0000256" key="3">
    <source>
        <dbReference type="ARBA" id="ARBA00004613"/>
    </source>
</evidence>
<proteinExistence type="inferred from homology"/>
<feature type="signal peptide" evidence="14">
    <location>
        <begin position="1"/>
        <end position="17"/>
    </location>
</feature>
<dbReference type="PANTHER" id="PTHR11452:SF75">
    <property type="entry name" value="ALPHA-GALACTOSIDASE MEL1"/>
    <property type="match status" value="1"/>
</dbReference>
<sequence>MLKTAIVFTVLLSHVVAVNNGLARVPQLGWNNWNALGCDVSESLILDTAQILVDSGLRDVGYNYVILDDCWASMARDDKEMLVADPIKFPNGMKFVSDRIHEMGLLFGMYSSAGEMTCARYPGSLDYETNDAKAFAQWGVDYLKYDNCFNKGRFGTPLISFQRYEVMWKALNATGRPILYSLCSWGEDYTHAWATAIANSYRMSGDVYDYFTRPDDLCSCENASDPMCIAPGKHCSILNIINRLAPYADRSKPGAWADMDMLEVGNGGMTDTEVAMLNSPLLMGNDLRTLSPGALTILNNPAVIAINQDPLAKSAIRIYRNTAVAKDEYGQGEIQIWSGKLFGGDQVVGFLNAANEDMEMRATLKEIFIREAGKAPQVEETWNVHDLWATRMHESDALKIIEATPESRSAIFADLNWFNSTEISYELGIMRGDPRLLGKKIGTVPPHGALKTVVKRHSIEIFRLRSPNRDVKKENVAQDKTEEQQRHDEL</sequence>
<feature type="domain" description="Alpha galactosidase C-terminal" evidence="15">
    <location>
        <begin position="331"/>
        <end position="394"/>
    </location>
</feature>
<dbReference type="PRINTS" id="PR00748">
    <property type="entry name" value="MELIBIASE"/>
</dbReference>
<feature type="region of interest" description="Disordered" evidence="13">
    <location>
        <begin position="470"/>
        <end position="490"/>
    </location>
</feature>
<keyword evidence="11 12" id="KW-0326">Glycosidase</keyword>
<evidence type="ECO:0000256" key="12">
    <source>
        <dbReference type="RuleBase" id="RU361168"/>
    </source>
</evidence>
<dbReference type="CDD" id="cd14792">
    <property type="entry name" value="GH27"/>
    <property type="match status" value="1"/>
</dbReference>
<dbReference type="InterPro" id="IPR000111">
    <property type="entry name" value="Glyco_hydro_27/36_CS"/>
</dbReference>
<dbReference type="InterPro" id="IPR041233">
    <property type="entry name" value="Melibiase_C"/>
</dbReference>
<dbReference type="InterPro" id="IPR017853">
    <property type="entry name" value="GH"/>
</dbReference>
<dbReference type="PANTHER" id="PTHR11452">
    <property type="entry name" value="ALPHA-GALACTOSIDASE/ALPHA-N-ACETYLGALACTOSAMINIDASE"/>
    <property type="match status" value="1"/>
</dbReference>
<dbReference type="SUPFAM" id="SSF51445">
    <property type="entry name" value="(Trans)glycosidases"/>
    <property type="match status" value="1"/>
</dbReference>
<accession>A0ABR4CKJ0</accession>
<reference evidence="16 17" key="1">
    <citation type="journal article" date="2024" name="Commun. Biol.">
        <title>Comparative genomic analysis of thermophilic fungi reveals convergent evolutionary adaptations and gene losses.</title>
        <authorList>
            <person name="Steindorff A.S."/>
            <person name="Aguilar-Pontes M.V."/>
            <person name="Robinson A.J."/>
            <person name="Andreopoulos B."/>
            <person name="LaButti K."/>
            <person name="Kuo A."/>
            <person name="Mondo S."/>
            <person name="Riley R."/>
            <person name="Otillar R."/>
            <person name="Haridas S."/>
            <person name="Lipzen A."/>
            <person name="Grimwood J."/>
            <person name="Schmutz J."/>
            <person name="Clum A."/>
            <person name="Reid I.D."/>
            <person name="Moisan M.C."/>
            <person name="Butler G."/>
            <person name="Nguyen T.T.M."/>
            <person name="Dewar K."/>
            <person name="Conant G."/>
            <person name="Drula E."/>
            <person name="Henrissat B."/>
            <person name="Hansel C."/>
            <person name="Singer S."/>
            <person name="Hutchinson M.I."/>
            <person name="de Vries R.P."/>
            <person name="Natvig D.O."/>
            <person name="Powell A.J."/>
            <person name="Tsang A."/>
            <person name="Grigoriev I.V."/>
        </authorList>
    </citation>
    <scope>NUCLEOTIDE SEQUENCE [LARGE SCALE GENOMIC DNA]</scope>
    <source>
        <strain evidence="16 17">CBS 494.80</strain>
    </source>
</reference>
<evidence type="ECO:0000256" key="6">
    <source>
        <dbReference type="ARBA" id="ARBA00022525"/>
    </source>
</evidence>
<dbReference type="Proteomes" id="UP001595075">
    <property type="component" value="Unassembled WGS sequence"/>
</dbReference>
<dbReference type="Pfam" id="PF16499">
    <property type="entry name" value="Melibiase_2"/>
    <property type="match status" value="1"/>
</dbReference>
<dbReference type="InterPro" id="IPR006215">
    <property type="entry name" value="Glyco_hydro_melibiase"/>
</dbReference>
<dbReference type="EC" id="3.2.1.22" evidence="5 12"/>
<evidence type="ECO:0000256" key="8">
    <source>
        <dbReference type="ARBA" id="ARBA00022801"/>
    </source>
</evidence>
<comment type="function">
    <text evidence="2">Hydrolyzes a variety of simple alpha-D-galactoside as well as more complex molecules such as oligosaccharides and polysaccharides.</text>
</comment>
<keyword evidence="17" id="KW-1185">Reference proteome</keyword>
<evidence type="ECO:0000256" key="14">
    <source>
        <dbReference type="SAM" id="SignalP"/>
    </source>
</evidence>
<evidence type="ECO:0000256" key="2">
    <source>
        <dbReference type="ARBA" id="ARBA00003969"/>
    </source>
</evidence>
<dbReference type="SUPFAM" id="SSF51011">
    <property type="entry name" value="Glycosyl hydrolase domain"/>
    <property type="match status" value="1"/>
</dbReference>
<dbReference type="Gene3D" id="3.20.20.70">
    <property type="entry name" value="Aldolase class I"/>
    <property type="match status" value="1"/>
</dbReference>
<dbReference type="PRINTS" id="PR00740">
    <property type="entry name" value="GLHYDRLASE27"/>
</dbReference>
<name>A0ABR4CKJ0_9HELO</name>
<evidence type="ECO:0000256" key="7">
    <source>
        <dbReference type="ARBA" id="ARBA00022729"/>
    </source>
</evidence>
<dbReference type="Gene3D" id="2.60.40.1180">
    <property type="entry name" value="Golgi alpha-mannosidase II"/>
    <property type="match status" value="1"/>
</dbReference>
<evidence type="ECO:0000256" key="5">
    <source>
        <dbReference type="ARBA" id="ARBA00012755"/>
    </source>
</evidence>
<dbReference type="InterPro" id="IPR002241">
    <property type="entry name" value="Glyco_hydro_27"/>
</dbReference>
<evidence type="ECO:0000256" key="10">
    <source>
        <dbReference type="ARBA" id="ARBA00023180"/>
    </source>
</evidence>